<dbReference type="Proteomes" id="UP001449225">
    <property type="component" value="Unassembled WGS sequence"/>
</dbReference>
<dbReference type="RefSeq" id="WP_156473463.1">
    <property type="nucleotide sequence ID" value="NZ_CAXBCE010000010.1"/>
</dbReference>
<comment type="caution">
    <text evidence="1">The sequence shown here is derived from an EMBL/GenBank/DDBJ whole genome shotgun (WGS) entry which is preliminary data.</text>
</comment>
<keyword evidence="2" id="KW-1185">Reference proteome</keyword>
<accession>A0ABU9TMC0</accession>
<sequence length="56" mass="6582">MNYDIGYIENFIEESSALYEYYIERVLDSASVNDLMSASHWYADAYIGLFSQTQQR</sequence>
<gene>
    <name evidence="1" type="ORF">WNY58_00480</name>
</gene>
<reference evidence="1 2" key="1">
    <citation type="submission" date="2024-03" db="EMBL/GenBank/DDBJ databases">
        <title>Community enrichment and isolation of bacterial strains for fucoidan degradation.</title>
        <authorList>
            <person name="Sichert A."/>
        </authorList>
    </citation>
    <scope>NUCLEOTIDE SEQUENCE [LARGE SCALE GENOMIC DNA]</scope>
    <source>
        <strain evidence="1 2">AS76</strain>
    </source>
</reference>
<organism evidence="1 2">
    <name type="scientific">Neptuniibacter pectenicola</name>
    <dbReference type="NCBI Taxonomy" id="1806669"/>
    <lineage>
        <taxon>Bacteria</taxon>
        <taxon>Pseudomonadati</taxon>
        <taxon>Pseudomonadota</taxon>
        <taxon>Gammaproteobacteria</taxon>
        <taxon>Oceanospirillales</taxon>
        <taxon>Oceanospirillaceae</taxon>
        <taxon>Neptuniibacter</taxon>
    </lineage>
</organism>
<evidence type="ECO:0000313" key="1">
    <source>
        <dbReference type="EMBL" id="MEM5534853.1"/>
    </source>
</evidence>
<name>A0ABU9TMC0_9GAMM</name>
<proteinExistence type="predicted"/>
<dbReference type="EMBL" id="JBBMRA010000001">
    <property type="protein sequence ID" value="MEM5534853.1"/>
    <property type="molecule type" value="Genomic_DNA"/>
</dbReference>
<protein>
    <submittedName>
        <fullName evidence="1">Uncharacterized protein</fullName>
    </submittedName>
</protein>
<evidence type="ECO:0000313" key="2">
    <source>
        <dbReference type="Proteomes" id="UP001449225"/>
    </source>
</evidence>